<comment type="caution">
    <text evidence="2">The sequence shown here is derived from an EMBL/GenBank/DDBJ whole genome shotgun (WGS) entry which is preliminary data.</text>
</comment>
<keyword evidence="3" id="KW-1185">Reference proteome</keyword>
<dbReference type="Gene3D" id="3.90.70.10">
    <property type="entry name" value="Cysteine proteinases"/>
    <property type="match status" value="1"/>
</dbReference>
<sequence length="204" mass="22299">MHESSVPYFSQWETPSMTLPVLAEGSQALLSDPLWRHSGAATIEEYARWAVNVCGMACLKMILAARGEIHPTLELARACTAYGGYVVNEIDASIKGLIYAPFVRFANEHFGLGAETMTNVDTSAIPELLSKRRFFIASVHSAIRWPEQEPPSRGGHLVLVTAASQETIRFHNPSGHDAASQADVTLPLAVFDRFFANRGISVEA</sequence>
<dbReference type="EMBL" id="NWSV01000008">
    <property type="protein sequence ID" value="PDT03442.1"/>
    <property type="molecule type" value="Genomic_DNA"/>
</dbReference>
<dbReference type="RefSeq" id="WP_097612972.1">
    <property type="nucleotide sequence ID" value="NZ_NWSV01000008.1"/>
</dbReference>
<reference evidence="2 3" key="1">
    <citation type="submission" date="2017-09" db="EMBL/GenBank/DDBJ databases">
        <title>Comparative genomics of rhizobia isolated from Phaseolus vulgaris in China.</title>
        <authorList>
            <person name="Tong W."/>
        </authorList>
    </citation>
    <scope>NUCLEOTIDE SEQUENCE [LARGE SCALE GENOMIC DNA]</scope>
    <source>
        <strain evidence="2 3">C5</strain>
    </source>
</reference>
<feature type="domain" description="Peptidase C39-like" evidence="1">
    <location>
        <begin position="5"/>
        <end position="173"/>
    </location>
</feature>
<dbReference type="Proteomes" id="UP000220768">
    <property type="component" value="Unassembled WGS sequence"/>
</dbReference>
<dbReference type="AlphaFoldDB" id="A0A2A6JBU1"/>
<evidence type="ECO:0000313" key="3">
    <source>
        <dbReference type="Proteomes" id="UP000220768"/>
    </source>
</evidence>
<protein>
    <recommendedName>
        <fullName evidence="1">Peptidase C39-like domain-containing protein</fullName>
    </recommendedName>
</protein>
<gene>
    <name evidence="2" type="ORF">CO666_15460</name>
</gene>
<organism evidence="2 3">
    <name type="scientific">Rhizobium chutanense</name>
    <dbReference type="NCBI Taxonomy" id="2035448"/>
    <lineage>
        <taxon>Bacteria</taxon>
        <taxon>Pseudomonadati</taxon>
        <taxon>Pseudomonadota</taxon>
        <taxon>Alphaproteobacteria</taxon>
        <taxon>Hyphomicrobiales</taxon>
        <taxon>Rhizobiaceae</taxon>
        <taxon>Rhizobium/Agrobacterium group</taxon>
        <taxon>Rhizobium</taxon>
    </lineage>
</organism>
<name>A0A2A6JBU1_9HYPH</name>
<evidence type="ECO:0000313" key="2">
    <source>
        <dbReference type="EMBL" id="PDT03442.1"/>
    </source>
</evidence>
<evidence type="ECO:0000259" key="1">
    <source>
        <dbReference type="Pfam" id="PF13529"/>
    </source>
</evidence>
<dbReference type="Pfam" id="PF13529">
    <property type="entry name" value="Peptidase_C39_2"/>
    <property type="match status" value="1"/>
</dbReference>
<dbReference type="InterPro" id="IPR039564">
    <property type="entry name" value="Peptidase_C39-like"/>
</dbReference>
<proteinExistence type="predicted"/>
<accession>A0A2A6JBU1</accession>